<accession>A0ABT3R1H0</accession>
<dbReference type="Proteomes" id="UP001300261">
    <property type="component" value="Unassembled WGS sequence"/>
</dbReference>
<sequence>MKTKTVECDYTASAELYPGKRSARFRSLGYRRFDTTAEALRYLIEDMPVELLAGAILETEEQRFRADEIAALYADDAYPLPRA</sequence>
<keyword evidence="2" id="KW-1185">Reference proteome</keyword>
<evidence type="ECO:0000313" key="2">
    <source>
        <dbReference type="Proteomes" id="UP001300261"/>
    </source>
</evidence>
<proteinExistence type="predicted"/>
<protein>
    <submittedName>
        <fullName evidence="1">Uncharacterized protein</fullName>
    </submittedName>
</protein>
<name>A0ABT3R1H0_9HYPH</name>
<organism evidence="1 2">
    <name type="scientific">Roseibium salinum</name>
    <dbReference type="NCBI Taxonomy" id="1604349"/>
    <lineage>
        <taxon>Bacteria</taxon>
        <taxon>Pseudomonadati</taxon>
        <taxon>Pseudomonadota</taxon>
        <taxon>Alphaproteobacteria</taxon>
        <taxon>Hyphomicrobiales</taxon>
        <taxon>Stappiaceae</taxon>
        <taxon>Roseibium</taxon>
    </lineage>
</organism>
<gene>
    <name evidence="1" type="ORF">ON753_11795</name>
</gene>
<dbReference type="RefSeq" id="WP_265962723.1">
    <property type="nucleotide sequence ID" value="NZ_JAPEVI010000003.1"/>
</dbReference>
<dbReference type="EMBL" id="JAPEVI010000003">
    <property type="protein sequence ID" value="MCX2723049.1"/>
    <property type="molecule type" value="Genomic_DNA"/>
</dbReference>
<evidence type="ECO:0000313" key="1">
    <source>
        <dbReference type="EMBL" id="MCX2723049.1"/>
    </source>
</evidence>
<reference evidence="1 2" key="1">
    <citation type="journal article" date="2016" name="Int. J. Syst. Evol. Microbiol.">
        <title>Labrenzia salina sp. nov., isolated from the rhizosphere of the halophyte Arthrocnemum macrostachyum.</title>
        <authorList>
            <person name="Camacho M."/>
            <person name="Redondo-Gomez S."/>
            <person name="Rodriguez-Llorente I."/>
            <person name="Rohde M."/>
            <person name="Sproer C."/>
            <person name="Schumann P."/>
            <person name="Klenk H.P."/>
            <person name="Montero-Calasanz M.D.C."/>
        </authorList>
    </citation>
    <scope>NUCLEOTIDE SEQUENCE [LARGE SCALE GENOMIC DNA]</scope>
    <source>
        <strain evidence="1 2">DSM 29163</strain>
    </source>
</reference>
<comment type="caution">
    <text evidence="1">The sequence shown here is derived from an EMBL/GenBank/DDBJ whole genome shotgun (WGS) entry which is preliminary data.</text>
</comment>